<evidence type="ECO:0000313" key="3">
    <source>
        <dbReference type="Proteomes" id="UP000295388"/>
    </source>
</evidence>
<sequence length="173" mass="18905">MKLGDLAGLRFSYDVVGATRFAETPSGYHRLEHRARIGTGDAVFHRAGDALMSWKMHSAAGIRIKATESPAVIGTNSLGRLGTGPVGVPIPCRVVWTVDEPDRIGFAYGTLPGHPESGEESFVITREGEDVYFTVLAYSRPASWYTRLGGPASRKAQSFFAHRYTRALRHLAN</sequence>
<dbReference type="RefSeq" id="WP_133804101.1">
    <property type="nucleotide sequence ID" value="NZ_SNWQ01000020.1"/>
</dbReference>
<dbReference type="OrthoDB" id="120660at2"/>
<dbReference type="AlphaFoldDB" id="A0A4R6JJI4"/>
<dbReference type="InterPro" id="IPR018960">
    <property type="entry name" value="DUF1990"/>
</dbReference>
<proteinExistence type="predicted"/>
<dbReference type="PANTHER" id="PTHR34202:SF1">
    <property type="entry name" value="UPF0548 PROTEIN"/>
    <property type="match status" value="1"/>
</dbReference>
<dbReference type="InterPro" id="IPR014457">
    <property type="entry name" value="UCP010260"/>
</dbReference>
<protein>
    <submittedName>
        <fullName evidence="2">Uncharacterized protein (UPF0548 family)</fullName>
    </submittedName>
</protein>
<accession>A0A4R6JJI4</accession>
<comment type="caution">
    <text evidence="2">The sequence shown here is derived from an EMBL/GenBank/DDBJ whole genome shotgun (WGS) entry which is preliminary data.</text>
</comment>
<dbReference type="PANTHER" id="PTHR34202">
    <property type="entry name" value="UPF0548 PROTEIN"/>
    <property type="match status" value="1"/>
</dbReference>
<dbReference type="PIRSF" id="PIRSF010260">
    <property type="entry name" value="UCP010260"/>
    <property type="match status" value="1"/>
</dbReference>
<evidence type="ECO:0000259" key="1">
    <source>
        <dbReference type="Pfam" id="PF09348"/>
    </source>
</evidence>
<dbReference type="Pfam" id="PF09348">
    <property type="entry name" value="DUF1990"/>
    <property type="match status" value="1"/>
</dbReference>
<gene>
    <name evidence="2" type="ORF">EV643_12074</name>
</gene>
<organism evidence="2 3">
    <name type="scientific">Kribbella caucasensis</name>
    <dbReference type="NCBI Taxonomy" id="2512215"/>
    <lineage>
        <taxon>Bacteria</taxon>
        <taxon>Bacillati</taxon>
        <taxon>Actinomycetota</taxon>
        <taxon>Actinomycetes</taxon>
        <taxon>Propionibacteriales</taxon>
        <taxon>Kribbellaceae</taxon>
        <taxon>Kribbella</taxon>
    </lineage>
</organism>
<feature type="domain" description="DUF1990" evidence="1">
    <location>
        <begin position="12"/>
        <end position="167"/>
    </location>
</feature>
<dbReference type="Proteomes" id="UP000295388">
    <property type="component" value="Unassembled WGS sequence"/>
</dbReference>
<name>A0A4R6JJI4_9ACTN</name>
<keyword evidence="3" id="KW-1185">Reference proteome</keyword>
<dbReference type="EMBL" id="SNWQ01000020">
    <property type="protein sequence ID" value="TDO36343.1"/>
    <property type="molecule type" value="Genomic_DNA"/>
</dbReference>
<evidence type="ECO:0000313" key="2">
    <source>
        <dbReference type="EMBL" id="TDO36343.1"/>
    </source>
</evidence>
<reference evidence="2 3" key="1">
    <citation type="submission" date="2019-03" db="EMBL/GenBank/DDBJ databases">
        <title>Genomic Encyclopedia of Type Strains, Phase III (KMG-III): the genomes of soil and plant-associated and newly described type strains.</title>
        <authorList>
            <person name="Whitman W."/>
        </authorList>
    </citation>
    <scope>NUCLEOTIDE SEQUENCE [LARGE SCALE GENOMIC DNA]</scope>
    <source>
        <strain evidence="2 3">VKM Ac-2527</strain>
    </source>
</reference>